<feature type="zinc finger region" description="C3H1-type" evidence="1">
    <location>
        <begin position="204"/>
        <end position="232"/>
    </location>
</feature>
<dbReference type="InterPro" id="IPR000571">
    <property type="entry name" value="Znf_CCCH"/>
</dbReference>
<keyword evidence="5" id="KW-1185">Reference proteome</keyword>
<dbReference type="Proteomes" id="UP000195570">
    <property type="component" value="Unassembled WGS sequence"/>
</dbReference>
<keyword evidence="1" id="KW-0863">Zinc-finger</keyword>
<feature type="domain" description="C3H1-type" evidence="3">
    <location>
        <begin position="204"/>
        <end position="232"/>
    </location>
</feature>
<dbReference type="PROSITE" id="PS50103">
    <property type="entry name" value="ZF_C3H1"/>
    <property type="match status" value="1"/>
</dbReference>
<dbReference type="EMBL" id="CZPT02001274">
    <property type="protein sequence ID" value="SCU69653.1"/>
    <property type="molecule type" value="Genomic_DNA"/>
</dbReference>
<dbReference type="VEuPathDB" id="TriTrypDB:TEOVI_000121900"/>
<dbReference type="AlphaFoldDB" id="A0A1G4IC44"/>
<evidence type="ECO:0000259" key="3">
    <source>
        <dbReference type="PROSITE" id="PS50103"/>
    </source>
</evidence>
<proteinExistence type="predicted"/>
<dbReference type="RefSeq" id="XP_067080593.1">
    <property type="nucleotide sequence ID" value="XM_067224492.1"/>
</dbReference>
<gene>
    <name evidence="4" type="ORF">TEOVI_000121900</name>
</gene>
<evidence type="ECO:0000256" key="2">
    <source>
        <dbReference type="SAM" id="MobiDB-lite"/>
    </source>
</evidence>
<dbReference type="GeneID" id="92375159"/>
<organism evidence="4 5">
    <name type="scientific">Trypanosoma equiperdum</name>
    <dbReference type="NCBI Taxonomy" id="5694"/>
    <lineage>
        <taxon>Eukaryota</taxon>
        <taxon>Discoba</taxon>
        <taxon>Euglenozoa</taxon>
        <taxon>Kinetoplastea</taxon>
        <taxon>Metakinetoplastina</taxon>
        <taxon>Trypanosomatida</taxon>
        <taxon>Trypanosomatidae</taxon>
        <taxon>Trypanosoma</taxon>
    </lineage>
</organism>
<sequence length="242" mass="25447">MTISSAEATSTTQQLTTRAMVNYIVEHAAPSAVCLVRKIQNSPYQPLSSEKVLSVATPNVLSLRPPTHVAHQALMEFYSAINGHCGVNCPDPFSIELQVASGRPRDANAEGRMRECPLPHNSATGTTPPYGCAGGTASSSLPHAPPSQGIGVVAGGRNSAHQQNMATPLPSPAGSPLLPTSAASSSEDYRLSQIRRNERHVGNATYGRVCTFFLTREGCRRGKYCNFLHIGKGPAGGGSALP</sequence>
<keyword evidence="1" id="KW-0862">Zinc</keyword>
<name>A0A1G4IC44_TRYEQ</name>
<evidence type="ECO:0000313" key="5">
    <source>
        <dbReference type="Proteomes" id="UP000195570"/>
    </source>
</evidence>
<dbReference type="GO" id="GO:0008270">
    <property type="term" value="F:zinc ion binding"/>
    <property type="evidence" value="ECO:0007669"/>
    <property type="project" value="UniProtKB-KW"/>
</dbReference>
<feature type="compositionally biased region" description="Low complexity" evidence="2">
    <location>
        <begin position="166"/>
        <end position="186"/>
    </location>
</feature>
<accession>A0A1G4IC44</accession>
<reference evidence="4" key="1">
    <citation type="submission" date="2016-09" db="EMBL/GenBank/DDBJ databases">
        <authorList>
            <person name="Hebert L."/>
            <person name="Moumen B."/>
        </authorList>
    </citation>
    <scope>NUCLEOTIDE SEQUENCE [LARGE SCALE GENOMIC DNA]</scope>
    <source>
        <strain evidence="4">OVI</strain>
    </source>
</reference>
<evidence type="ECO:0000256" key="1">
    <source>
        <dbReference type="PROSITE-ProRule" id="PRU00723"/>
    </source>
</evidence>
<evidence type="ECO:0000313" key="4">
    <source>
        <dbReference type="EMBL" id="SCU69653.1"/>
    </source>
</evidence>
<keyword evidence="1" id="KW-0479">Metal-binding</keyword>
<protein>
    <submittedName>
        <fullName evidence="4">Zinc finger protein family member, putative</fullName>
    </submittedName>
</protein>
<feature type="region of interest" description="Disordered" evidence="2">
    <location>
        <begin position="157"/>
        <end position="188"/>
    </location>
</feature>
<comment type="caution">
    <text evidence="4">The sequence shown here is derived from an EMBL/GenBank/DDBJ whole genome shotgun (WGS) entry which is preliminary data.</text>
</comment>